<comment type="caution">
    <text evidence="3">The sequence shown here is derived from an EMBL/GenBank/DDBJ whole genome shotgun (WGS) entry which is preliminary data.</text>
</comment>
<keyword evidence="3" id="KW-0966">Cell projection</keyword>
<dbReference type="GO" id="GO:0007155">
    <property type="term" value="P:cell adhesion"/>
    <property type="evidence" value="ECO:0007669"/>
    <property type="project" value="InterPro"/>
</dbReference>
<name>A0A645EIL0_9ZZZZ</name>
<dbReference type="AlphaFoldDB" id="A0A645EIL0"/>
<feature type="domain" description="Flagellar hook-associated protein 2 C-terminal" evidence="2">
    <location>
        <begin position="35"/>
        <end position="324"/>
    </location>
</feature>
<dbReference type="GO" id="GO:0009421">
    <property type="term" value="C:bacterial-type flagellum filament cap"/>
    <property type="evidence" value="ECO:0007669"/>
    <property type="project" value="InterPro"/>
</dbReference>
<reference evidence="3" key="1">
    <citation type="submission" date="2019-08" db="EMBL/GenBank/DDBJ databases">
        <authorList>
            <person name="Kucharzyk K."/>
            <person name="Murdoch R.W."/>
            <person name="Higgins S."/>
            <person name="Loffler F."/>
        </authorList>
    </citation>
    <scope>NUCLEOTIDE SEQUENCE</scope>
</reference>
<dbReference type="Pfam" id="PF07195">
    <property type="entry name" value="FliD_C"/>
    <property type="match status" value="1"/>
</dbReference>
<keyword evidence="3" id="KW-0969">Cilium</keyword>
<dbReference type="InterPro" id="IPR040026">
    <property type="entry name" value="FliD"/>
</dbReference>
<evidence type="ECO:0000256" key="1">
    <source>
        <dbReference type="SAM" id="Coils"/>
    </source>
</evidence>
<dbReference type="PANTHER" id="PTHR30288">
    <property type="entry name" value="FLAGELLAR CAP/ASSEMBLY PROTEIN FLID"/>
    <property type="match status" value="1"/>
</dbReference>
<evidence type="ECO:0000313" key="3">
    <source>
        <dbReference type="EMBL" id="MPN01781.1"/>
    </source>
</evidence>
<gene>
    <name evidence="3" type="primary">fliD_12</name>
    <name evidence="3" type="ORF">SDC9_148993</name>
</gene>
<dbReference type="PANTHER" id="PTHR30288:SF0">
    <property type="entry name" value="FLAGELLAR HOOK-ASSOCIATED PROTEIN 2"/>
    <property type="match status" value="1"/>
</dbReference>
<evidence type="ECO:0000259" key="2">
    <source>
        <dbReference type="Pfam" id="PF07195"/>
    </source>
</evidence>
<dbReference type="EMBL" id="VSSQ01047765">
    <property type="protein sequence ID" value="MPN01781.1"/>
    <property type="molecule type" value="Genomic_DNA"/>
</dbReference>
<dbReference type="GO" id="GO:0071973">
    <property type="term" value="P:bacterial-type flagellum-dependent cell motility"/>
    <property type="evidence" value="ECO:0007669"/>
    <property type="project" value="TreeGrafter"/>
</dbReference>
<proteinExistence type="predicted"/>
<dbReference type="InterPro" id="IPR010809">
    <property type="entry name" value="FliD_C"/>
</dbReference>
<protein>
    <submittedName>
        <fullName evidence="3">Flagellar hook-associated protein 2</fullName>
    </submittedName>
</protein>
<feature type="coiled-coil region" evidence="1">
    <location>
        <begin position="280"/>
        <end position="307"/>
    </location>
</feature>
<accession>A0A645EIL0</accession>
<sequence length="336" mass="36231">MTADDTGAGNSIVVTDSGTSNFAAALLGSLTAGLDAKLTIDGQSLTRSSNTITIDGVTYTANQTTTDDVTVAVTQDTDGVYELISNFVDAYNTLLATINDAVDENADSDYPPLTDDQKEEMTDDEIEDWEAKAKVGLLENDSTLSTFLSDLRSALIDSVSEQTSTLASIGITSGTYDEDGTLYIDEDTLTEAIASDPEAIMELFTQQATSKSSSGVSLAGTSVVRTLNSSDLSTRYKEEGIAYRFYDIIQKNISTIRDSAGNKGTLLEKAGTEGDASETDNTLSTLLDKYEEEIEEEEDRLDEFEENLYTKYTTLETYINTMNSQLSSLSSLTSSE</sequence>
<keyword evidence="3" id="KW-0282">Flagellum</keyword>
<organism evidence="3">
    <name type="scientific">bioreactor metagenome</name>
    <dbReference type="NCBI Taxonomy" id="1076179"/>
    <lineage>
        <taxon>unclassified sequences</taxon>
        <taxon>metagenomes</taxon>
        <taxon>ecological metagenomes</taxon>
    </lineage>
</organism>
<keyword evidence="1" id="KW-0175">Coiled coil</keyword>